<reference evidence="1 2" key="1">
    <citation type="submission" date="2018-06" db="EMBL/GenBank/DDBJ databases">
        <title>Genomic Encyclopedia of Archaeal and Bacterial Type Strains, Phase II (KMG-II): from individual species to whole genera.</title>
        <authorList>
            <person name="Goeker M."/>
        </authorList>
    </citation>
    <scope>NUCLEOTIDE SEQUENCE [LARGE SCALE GENOMIC DNA]</scope>
    <source>
        <strain evidence="1 2">DSM 19830</strain>
    </source>
</reference>
<keyword evidence="2" id="KW-1185">Reference proteome</keyword>
<evidence type="ECO:0008006" key="3">
    <source>
        <dbReference type="Google" id="ProtNLM"/>
    </source>
</evidence>
<dbReference type="AlphaFoldDB" id="A0A2W7R0Q4"/>
<dbReference type="OrthoDB" id="869432at2"/>
<protein>
    <recommendedName>
        <fullName evidence="3">SGNH/GDSL hydrolase family protein</fullName>
    </recommendedName>
</protein>
<sequence>MSLILYGFLFFVDYAVTIGIRNSNFEDIPAWKDLFEGKIDDDLVILGSSRAYNHFDPKQIEEKTGISTYNLAFTGTVYRQQKMKLLTYLNYNPRPKILAWVLDLHTFTESDNFYGYEKLIAFNEYMEVKIALQTYNLYPNTYQFLPLSKYGNRPVIMWMGLKNYFFGSKEPLSVYKGYSGRDLKWDGSEFEKLRKVNIDGVFTEFSKSEIDDFEKVINKLKEDEIDIILIFSPIYAKVLEYENNSKSIISNYKDMARKLDVSFLDYSQLEINRDTVYFYNANHLNAKGVKKFMTLFSRDINMLNAQRN</sequence>
<dbReference type="SUPFAM" id="SSF52266">
    <property type="entry name" value="SGNH hydrolase"/>
    <property type="match status" value="1"/>
</dbReference>
<organism evidence="1 2">
    <name type="scientific">Algoriphagus chordae</name>
    <dbReference type="NCBI Taxonomy" id="237019"/>
    <lineage>
        <taxon>Bacteria</taxon>
        <taxon>Pseudomonadati</taxon>
        <taxon>Bacteroidota</taxon>
        <taxon>Cytophagia</taxon>
        <taxon>Cytophagales</taxon>
        <taxon>Cyclobacteriaceae</taxon>
        <taxon>Algoriphagus</taxon>
    </lineage>
</organism>
<evidence type="ECO:0000313" key="1">
    <source>
        <dbReference type="EMBL" id="PZX47649.1"/>
    </source>
</evidence>
<gene>
    <name evidence="1" type="ORF">LV85_03839</name>
</gene>
<dbReference type="RefSeq" id="WP_146260510.1">
    <property type="nucleotide sequence ID" value="NZ_QKZT01000023.1"/>
</dbReference>
<dbReference type="EMBL" id="QKZT01000023">
    <property type="protein sequence ID" value="PZX47649.1"/>
    <property type="molecule type" value="Genomic_DNA"/>
</dbReference>
<accession>A0A2W7R0Q4</accession>
<evidence type="ECO:0000313" key="2">
    <source>
        <dbReference type="Proteomes" id="UP000248882"/>
    </source>
</evidence>
<comment type="caution">
    <text evidence="1">The sequence shown here is derived from an EMBL/GenBank/DDBJ whole genome shotgun (WGS) entry which is preliminary data.</text>
</comment>
<dbReference type="Proteomes" id="UP000248882">
    <property type="component" value="Unassembled WGS sequence"/>
</dbReference>
<proteinExistence type="predicted"/>
<name>A0A2W7R0Q4_9BACT</name>